<dbReference type="STRING" id="49186.SAMN05421647_101628"/>
<dbReference type="AlphaFoldDB" id="A0A1N6NXL6"/>
<dbReference type="PANTHER" id="PTHR33713:SF6">
    <property type="entry name" value="ANTITOXIN YEFM"/>
    <property type="match status" value="1"/>
</dbReference>
<gene>
    <name evidence="3" type="ORF">SAMN05421647_101628</name>
</gene>
<accession>A0A1N6NXL6</accession>
<dbReference type="EMBL" id="FTMN01000001">
    <property type="protein sequence ID" value="SIP96831.1"/>
    <property type="molecule type" value="Genomic_DNA"/>
</dbReference>
<dbReference type="Gene3D" id="1.10.1220.170">
    <property type="match status" value="1"/>
</dbReference>
<comment type="similarity">
    <text evidence="1 2">Belongs to the phD/YefM antitoxin family.</text>
</comment>
<comment type="function">
    <text evidence="2">Antitoxin component of a type II toxin-antitoxin (TA) system.</text>
</comment>
<dbReference type="RefSeq" id="WP_076460732.1">
    <property type="nucleotide sequence ID" value="NZ_FTMN01000001.1"/>
</dbReference>
<protein>
    <recommendedName>
        <fullName evidence="2">Antitoxin</fullName>
    </recommendedName>
</protein>
<evidence type="ECO:0000256" key="2">
    <source>
        <dbReference type="RuleBase" id="RU362080"/>
    </source>
</evidence>
<dbReference type="SUPFAM" id="SSF143120">
    <property type="entry name" value="YefM-like"/>
    <property type="match status" value="1"/>
</dbReference>
<evidence type="ECO:0000313" key="3">
    <source>
        <dbReference type="EMBL" id="SIP96831.1"/>
    </source>
</evidence>
<sequence length="87" mass="9565">MNVISYSDARASFKAVMDGVCDSHEPAVVTRQKGESVVVLSKTDYDSIMETLYLLNSPANATRLMESVARIKAGQAKTRDLIEDEPE</sequence>
<proteinExistence type="inferred from homology"/>
<dbReference type="InterPro" id="IPR036165">
    <property type="entry name" value="YefM-like_sf"/>
</dbReference>
<dbReference type="Gene3D" id="3.40.1620.10">
    <property type="entry name" value="YefM-like domain"/>
    <property type="match status" value="1"/>
</dbReference>
<dbReference type="Proteomes" id="UP000186895">
    <property type="component" value="Unassembled WGS sequence"/>
</dbReference>
<name>A0A1N6NXL6_9GAMM</name>
<keyword evidence="4" id="KW-1185">Reference proteome</keyword>
<evidence type="ECO:0000313" key="4">
    <source>
        <dbReference type="Proteomes" id="UP000186895"/>
    </source>
</evidence>
<reference evidence="4" key="1">
    <citation type="submission" date="2017-01" db="EMBL/GenBank/DDBJ databases">
        <authorList>
            <person name="Varghese N."/>
            <person name="Submissions S."/>
        </authorList>
    </citation>
    <scope>NUCLEOTIDE SEQUENCE [LARGE SCALE GENOMIC DNA]</scope>
    <source>
        <strain evidence="4">DSM 7027</strain>
    </source>
</reference>
<dbReference type="NCBIfam" id="TIGR01552">
    <property type="entry name" value="phd_fam"/>
    <property type="match status" value="1"/>
</dbReference>
<dbReference type="PANTHER" id="PTHR33713">
    <property type="entry name" value="ANTITOXIN YAFN-RELATED"/>
    <property type="match status" value="1"/>
</dbReference>
<dbReference type="InterPro" id="IPR006442">
    <property type="entry name" value="Antitoxin_Phd/YefM"/>
</dbReference>
<evidence type="ECO:0000256" key="1">
    <source>
        <dbReference type="ARBA" id="ARBA00009981"/>
    </source>
</evidence>
<organism evidence="3 4">
    <name type="scientific">Marinobacterium stanieri</name>
    <dbReference type="NCBI Taxonomy" id="49186"/>
    <lineage>
        <taxon>Bacteria</taxon>
        <taxon>Pseudomonadati</taxon>
        <taxon>Pseudomonadota</taxon>
        <taxon>Gammaproteobacteria</taxon>
        <taxon>Oceanospirillales</taxon>
        <taxon>Oceanospirillaceae</taxon>
        <taxon>Marinobacterium</taxon>
    </lineage>
</organism>
<dbReference type="Pfam" id="PF02604">
    <property type="entry name" value="PhdYeFM_antitox"/>
    <property type="match status" value="1"/>
</dbReference>
<dbReference type="InterPro" id="IPR051405">
    <property type="entry name" value="phD/YefM_antitoxin"/>
</dbReference>